<evidence type="ECO:0000313" key="1">
    <source>
        <dbReference type="EMBL" id="MEQ2220192.1"/>
    </source>
</evidence>
<dbReference type="EMBL" id="JAHRIQ010000140">
    <property type="protein sequence ID" value="MEQ2220192.1"/>
    <property type="molecule type" value="Genomic_DNA"/>
</dbReference>
<reference evidence="1 2" key="1">
    <citation type="submission" date="2021-06" db="EMBL/GenBank/DDBJ databases">
        <authorList>
            <person name="Palmer J.M."/>
        </authorList>
    </citation>
    <scope>NUCLEOTIDE SEQUENCE [LARGE SCALE GENOMIC DNA]</scope>
    <source>
        <strain evidence="2">if_2019</strain>
        <tissue evidence="1">Muscle</tissue>
    </source>
</reference>
<keyword evidence="2" id="KW-1185">Reference proteome</keyword>
<protein>
    <submittedName>
        <fullName evidence="1">Uncharacterized protein</fullName>
    </submittedName>
</protein>
<proteinExistence type="predicted"/>
<name>A0ABV0SL88_9TELE</name>
<comment type="caution">
    <text evidence="1">The sequence shown here is derived from an EMBL/GenBank/DDBJ whole genome shotgun (WGS) entry which is preliminary data.</text>
</comment>
<organism evidence="1 2">
    <name type="scientific">Ilyodon furcidens</name>
    <name type="common">goldbreast splitfin</name>
    <dbReference type="NCBI Taxonomy" id="33524"/>
    <lineage>
        <taxon>Eukaryota</taxon>
        <taxon>Metazoa</taxon>
        <taxon>Chordata</taxon>
        <taxon>Craniata</taxon>
        <taxon>Vertebrata</taxon>
        <taxon>Euteleostomi</taxon>
        <taxon>Actinopterygii</taxon>
        <taxon>Neopterygii</taxon>
        <taxon>Teleostei</taxon>
        <taxon>Neoteleostei</taxon>
        <taxon>Acanthomorphata</taxon>
        <taxon>Ovalentaria</taxon>
        <taxon>Atherinomorphae</taxon>
        <taxon>Cyprinodontiformes</taxon>
        <taxon>Goodeidae</taxon>
        <taxon>Ilyodon</taxon>
    </lineage>
</organism>
<gene>
    <name evidence="1" type="ORF">ILYODFUR_002843</name>
</gene>
<dbReference type="Proteomes" id="UP001482620">
    <property type="component" value="Unassembled WGS sequence"/>
</dbReference>
<evidence type="ECO:0000313" key="2">
    <source>
        <dbReference type="Proteomes" id="UP001482620"/>
    </source>
</evidence>
<sequence length="107" mass="11923">MKEKKSKIMETGGTEVLPAKVTCFQAGKSLKAAELKQEKSRLGKKTLPEVCWQGSMCTLTRSTSLRPPIYIYPHFMSNCDAEKISYMSHVAGNERGREGKGIRLKSV</sequence>
<accession>A0ABV0SL88</accession>